<accession>A0ABV2LQT0</accession>
<keyword evidence="3" id="KW-1185">Reference proteome</keyword>
<dbReference type="RefSeq" id="WP_354506693.1">
    <property type="nucleotide sequence ID" value="NZ_JBEPMO010000002.1"/>
</dbReference>
<sequence>MEKFRYYNVSFAGLPLGQHEFEFPITQSFFDLFEFDQDFQHPNLRLDLVLDKKNNFLELHFQLSGTIEVNCDLTNEPYEEKISGKSSIIVKFGSEFDDSDDEVWVIPQGEFTINIAQMIYEMTLLALPKKRIHPDVQSGKSHSEMLELLEQYSLEEEEFDEMDEDELNEESNDEEIDPRWEALKKLKNNNNG</sequence>
<dbReference type="EMBL" id="JBEPMO010000002">
    <property type="protein sequence ID" value="MET3730928.1"/>
    <property type="molecule type" value="Genomic_DNA"/>
</dbReference>
<gene>
    <name evidence="2" type="ORF">ABID46_000487</name>
</gene>
<comment type="caution">
    <text evidence="2">The sequence shown here is derived from an EMBL/GenBank/DDBJ whole genome shotgun (WGS) entry which is preliminary data.</text>
</comment>
<reference evidence="2 3" key="1">
    <citation type="submission" date="2024-06" db="EMBL/GenBank/DDBJ databases">
        <title>Genomic Encyclopedia of Type Strains, Phase IV (KMG-IV): sequencing the most valuable type-strain genomes for metagenomic binning, comparative biology and taxonomic classification.</title>
        <authorList>
            <person name="Goeker M."/>
        </authorList>
    </citation>
    <scope>NUCLEOTIDE SEQUENCE [LARGE SCALE GENOMIC DNA]</scope>
    <source>
        <strain evidence="2 3">DSM 29388</strain>
    </source>
</reference>
<proteinExistence type="predicted"/>
<evidence type="ECO:0000256" key="1">
    <source>
        <dbReference type="SAM" id="MobiDB-lite"/>
    </source>
</evidence>
<organism evidence="2 3">
    <name type="scientific">Moheibacter stercoris</name>
    <dbReference type="NCBI Taxonomy" id="1628251"/>
    <lineage>
        <taxon>Bacteria</taxon>
        <taxon>Pseudomonadati</taxon>
        <taxon>Bacteroidota</taxon>
        <taxon>Flavobacteriia</taxon>
        <taxon>Flavobacteriales</taxon>
        <taxon>Weeksellaceae</taxon>
        <taxon>Moheibacter</taxon>
    </lineage>
</organism>
<feature type="region of interest" description="Disordered" evidence="1">
    <location>
        <begin position="156"/>
        <end position="192"/>
    </location>
</feature>
<name>A0ABV2LQT0_9FLAO</name>
<evidence type="ECO:0000313" key="2">
    <source>
        <dbReference type="EMBL" id="MET3730928.1"/>
    </source>
</evidence>
<dbReference type="InterPro" id="IPR003772">
    <property type="entry name" value="YceD"/>
</dbReference>
<dbReference type="Proteomes" id="UP001549146">
    <property type="component" value="Unassembled WGS sequence"/>
</dbReference>
<feature type="compositionally biased region" description="Acidic residues" evidence="1">
    <location>
        <begin position="156"/>
        <end position="176"/>
    </location>
</feature>
<protein>
    <submittedName>
        <fullName evidence="2">Uncharacterized metal-binding protein YceD (DUF177 family)</fullName>
    </submittedName>
</protein>
<evidence type="ECO:0000313" key="3">
    <source>
        <dbReference type="Proteomes" id="UP001549146"/>
    </source>
</evidence>
<dbReference type="Pfam" id="PF02620">
    <property type="entry name" value="YceD"/>
    <property type="match status" value="1"/>
</dbReference>